<gene>
    <name evidence="2" type="ORF">LIZ65_17605</name>
</gene>
<reference evidence="2 3" key="1">
    <citation type="submission" date="2021-10" db="EMBL/GenBank/DDBJ databases">
        <title>Collection of gut derived symbiotic bacterial strains cultured from healthy donors.</title>
        <authorList>
            <person name="Lin H."/>
            <person name="Littmann E."/>
            <person name="Kohout C."/>
            <person name="Pamer E.G."/>
        </authorList>
    </citation>
    <scope>NUCLEOTIDE SEQUENCE [LARGE SCALE GENOMIC DNA]</scope>
    <source>
        <strain evidence="2 3">DFI.1.165</strain>
    </source>
</reference>
<dbReference type="RefSeq" id="WP_066737958.1">
    <property type="nucleotide sequence ID" value="NZ_JAJCIQ010000018.1"/>
</dbReference>
<dbReference type="EMBL" id="JAJCIS010000018">
    <property type="protein sequence ID" value="MCB7389103.1"/>
    <property type="molecule type" value="Genomic_DNA"/>
</dbReference>
<dbReference type="Proteomes" id="UP001299546">
    <property type="component" value="Unassembled WGS sequence"/>
</dbReference>
<dbReference type="Pfam" id="PF12746">
    <property type="entry name" value="GNAT_acetyltran"/>
    <property type="match status" value="1"/>
</dbReference>
<name>A0ABS8DKX1_9FIRM</name>
<evidence type="ECO:0000259" key="1">
    <source>
        <dbReference type="PROSITE" id="PS51186"/>
    </source>
</evidence>
<keyword evidence="3" id="KW-1185">Reference proteome</keyword>
<dbReference type="InterPro" id="IPR016181">
    <property type="entry name" value="Acyl_CoA_acyltransferase"/>
</dbReference>
<dbReference type="InterPro" id="IPR000182">
    <property type="entry name" value="GNAT_dom"/>
</dbReference>
<organism evidence="2 3">
    <name type="scientific">Bariatricus massiliensis</name>
    <dbReference type="NCBI Taxonomy" id="1745713"/>
    <lineage>
        <taxon>Bacteria</taxon>
        <taxon>Bacillati</taxon>
        <taxon>Bacillota</taxon>
        <taxon>Clostridia</taxon>
        <taxon>Lachnospirales</taxon>
        <taxon>Lachnospiraceae</taxon>
        <taxon>Bariatricus</taxon>
    </lineage>
</organism>
<evidence type="ECO:0000313" key="2">
    <source>
        <dbReference type="EMBL" id="MCB7389103.1"/>
    </source>
</evidence>
<proteinExistence type="predicted"/>
<dbReference type="InterPro" id="IPR027365">
    <property type="entry name" value="GNAT_acetyltra_YdfB-like"/>
</dbReference>
<dbReference type="Gene3D" id="3.40.630.30">
    <property type="match status" value="1"/>
</dbReference>
<dbReference type="SUPFAM" id="SSF55729">
    <property type="entry name" value="Acyl-CoA N-acyltransferases (Nat)"/>
    <property type="match status" value="1"/>
</dbReference>
<dbReference type="PROSITE" id="PS51186">
    <property type="entry name" value="GNAT"/>
    <property type="match status" value="1"/>
</dbReference>
<protein>
    <submittedName>
        <fullName evidence="2">GNAT family N-acetyltransferase</fullName>
    </submittedName>
</protein>
<feature type="domain" description="N-acetyltransferase" evidence="1">
    <location>
        <begin position="128"/>
        <end position="256"/>
    </location>
</feature>
<dbReference type="Gene3D" id="3.40.630.110">
    <property type="entry name" value="GNAT acetyltransferase-like"/>
    <property type="match status" value="1"/>
</dbReference>
<sequence length="256" mass="29345">MIVRIRNTETVEGLFGDWQETMIWSCLQGVMGAVYGEDIPEPRSVIAVIGDFCFCAGKPDGKLLEYYEDSCGREFVIMIPQNEVWGQVIEDRYGSRAERVTRYAIKKEAHVFDRAGLERAVQSLPEGFVLKRIDEQLYHVCRSNKWSRDLVSQYEEYKAYDRMGLGVAVVKDGELVGGASSYTSYREGIEIQIDTKEEYRRRGLAYASGAKLILECLDRGLYPSWDAENWGSVKLAEKLGYHFDYEYPAYRCRGRG</sequence>
<dbReference type="InterPro" id="IPR042573">
    <property type="entry name" value="GNAT_acetyltra_N"/>
</dbReference>
<comment type="caution">
    <text evidence="2">The sequence shown here is derived from an EMBL/GenBank/DDBJ whole genome shotgun (WGS) entry which is preliminary data.</text>
</comment>
<evidence type="ECO:0000313" key="3">
    <source>
        <dbReference type="Proteomes" id="UP001299546"/>
    </source>
</evidence>
<accession>A0ABS8DKX1</accession>
<dbReference type="PANTHER" id="PTHR31143:SF2">
    <property type="entry name" value="FR47-LIKE DOMAIN-CONTAINING PROTEIN-RELATED"/>
    <property type="match status" value="1"/>
</dbReference>
<dbReference type="PANTHER" id="PTHR31143">
    <property type="match status" value="1"/>
</dbReference>